<name>A0ABW5NJ10_9SPHI</name>
<dbReference type="Gene3D" id="2.60.260.20">
    <property type="entry name" value="Urease metallochaperone UreE, N-terminal domain"/>
    <property type="match status" value="1"/>
</dbReference>
<keyword evidence="2" id="KW-1185">Reference proteome</keyword>
<dbReference type="EMBL" id="JBHUMA010000006">
    <property type="protein sequence ID" value="MFD2598691.1"/>
    <property type="molecule type" value="Genomic_DNA"/>
</dbReference>
<dbReference type="Gene3D" id="3.30.70.790">
    <property type="entry name" value="UreE, C-terminal domain"/>
    <property type="match status" value="1"/>
</dbReference>
<comment type="caution">
    <text evidence="1">The sequence shown here is derived from an EMBL/GenBank/DDBJ whole genome shotgun (WGS) entry which is preliminary data.</text>
</comment>
<protein>
    <submittedName>
        <fullName evidence="1">Urease accessory protein UreE</fullName>
    </submittedName>
</protein>
<evidence type="ECO:0000313" key="1">
    <source>
        <dbReference type="EMBL" id="MFD2598691.1"/>
    </source>
</evidence>
<proteinExistence type="predicted"/>
<evidence type="ECO:0000313" key="2">
    <source>
        <dbReference type="Proteomes" id="UP001597393"/>
    </source>
</evidence>
<organism evidence="1 2">
    <name type="scientific">Sphingobacterium corticis</name>
    <dbReference type="NCBI Taxonomy" id="1812823"/>
    <lineage>
        <taxon>Bacteria</taxon>
        <taxon>Pseudomonadati</taxon>
        <taxon>Bacteroidota</taxon>
        <taxon>Sphingobacteriia</taxon>
        <taxon>Sphingobacteriales</taxon>
        <taxon>Sphingobacteriaceae</taxon>
        <taxon>Sphingobacterium</taxon>
    </lineage>
</organism>
<reference evidence="2" key="1">
    <citation type="journal article" date="2019" name="Int. J. Syst. Evol. Microbiol.">
        <title>The Global Catalogue of Microorganisms (GCM) 10K type strain sequencing project: providing services to taxonomists for standard genome sequencing and annotation.</title>
        <authorList>
            <consortium name="The Broad Institute Genomics Platform"/>
            <consortium name="The Broad Institute Genome Sequencing Center for Infectious Disease"/>
            <person name="Wu L."/>
            <person name="Ma J."/>
        </authorList>
    </citation>
    <scope>NUCLEOTIDE SEQUENCE [LARGE SCALE GENOMIC DNA]</scope>
    <source>
        <strain evidence="2">KCTC 42248</strain>
    </source>
</reference>
<dbReference type="Proteomes" id="UP001597393">
    <property type="component" value="Unassembled WGS sequence"/>
</dbReference>
<gene>
    <name evidence="1" type="ORF">ACFSQ3_06975</name>
</gene>
<accession>A0ABW5NJ10</accession>
<sequence length="145" mass="16617">MLELTDHNYQSVPSNLREEHIAIEWFEAGRSLIKRNTSADTPTQLSRRFAKYLQDGQIVYQNQELFVRIVIRPCVCMVLRTHDAVVIGCFCFDVGNRHLPVFSVDDNAFAVAYDARLYEALSSKFKGLISLEQAKLIPVKALHQF</sequence>
<dbReference type="SUPFAM" id="SSF69737">
    <property type="entry name" value="Urease metallochaperone UreE, C-terminal domain"/>
    <property type="match status" value="1"/>
</dbReference>
<dbReference type="RefSeq" id="WP_380868796.1">
    <property type="nucleotide sequence ID" value="NZ_JBHUMA010000006.1"/>
</dbReference>